<protein>
    <submittedName>
        <fullName evidence="3">Uncharacterized protein</fullName>
    </submittedName>
</protein>
<keyword evidence="2" id="KW-0472">Membrane</keyword>
<dbReference type="Proteomes" id="UP000823674">
    <property type="component" value="Chromosome A03"/>
</dbReference>
<proteinExistence type="predicted"/>
<keyword evidence="2" id="KW-0812">Transmembrane</keyword>
<sequence>MKSTGKSPSPPECLQSPPGPPNLDSLQGVDDAIDKSMKVLTTMSRRMTRNKWIVGSGILALILTIIFDHLIQGFSLQYSKHINSSWLCLYMVHVLFIDARSAAATQILKGKRLE</sequence>
<feature type="region of interest" description="Disordered" evidence="1">
    <location>
        <begin position="1"/>
        <end position="27"/>
    </location>
</feature>
<gene>
    <name evidence="3" type="primary">A03g501250.1_BraROA</name>
    <name evidence="3" type="ORF">IGI04_009502</name>
</gene>
<evidence type="ECO:0000256" key="2">
    <source>
        <dbReference type="SAM" id="Phobius"/>
    </source>
</evidence>
<accession>A0ABQ7MXH5</accession>
<name>A0ABQ7MXH5_BRACM</name>
<keyword evidence="2" id="KW-1133">Transmembrane helix</keyword>
<evidence type="ECO:0000313" key="3">
    <source>
        <dbReference type="EMBL" id="KAG5403383.1"/>
    </source>
</evidence>
<dbReference type="EMBL" id="JADBGQ010000003">
    <property type="protein sequence ID" value="KAG5403383.1"/>
    <property type="molecule type" value="Genomic_DNA"/>
</dbReference>
<keyword evidence="4" id="KW-1185">Reference proteome</keyword>
<evidence type="ECO:0000313" key="4">
    <source>
        <dbReference type="Proteomes" id="UP000823674"/>
    </source>
</evidence>
<evidence type="ECO:0000256" key="1">
    <source>
        <dbReference type="SAM" id="MobiDB-lite"/>
    </source>
</evidence>
<feature type="transmembrane region" description="Helical" evidence="2">
    <location>
        <begin position="52"/>
        <end position="72"/>
    </location>
</feature>
<comment type="caution">
    <text evidence="3">The sequence shown here is derived from an EMBL/GenBank/DDBJ whole genome shotgun (WGS) entry which is preliminary data.</text>
</comment>
<organism evidence="3 4">
    <name type="scientific">Brassica rapa subsp. trilocularis</name>
    <dbReference type="NCBI Taxonomy" id="1813537"/>
    <lineage>
        <taxon>Eukaryota</taxon>
        <taxon>Viridiplantae</taxon>
        <taxon>Streptophyta</taxon>
        <taxon>Embryophyta</taxon>
        <taxon>Tracheophyta</taxon>
        <taxon>Spermatophyta</taxon>
        <taxon>Magnoliopsida</taxon>
        <taxon>eudicotyledons</taxon>
        <taxon>Gunneridae</taxon>
        <taxon>Pentapetalae</taxon>
        <taxon>rosids</taxon>
        <taxon>malvids</taxon>
        <taxon>Brassicales</taxon>
        <taxon>Brassicaceae</taxon>
        <taxon>Brassiceae</taxon>
        <taxon>Brassica</taxon>
    </lineage>
</organism>
<reference evidence="3 4" key="1">
    <citation type="submission" date="2021-03" db="EMBL/GenBank/DDBJ databases">
        <authorList>
            <person name="King G.J."/>
            <person name="Bancroft I."/>
            <person name="Baten A."/>
            <person name="Bloomfield J."/>
            <person name="Borpatragohain P."/>
            <person name="He Z."/>
            <person name="Irish N."/>
            <person name="Irwin J."/>
            <person name="Liu K."/>
            <person name="Mauleon R.P."/>
            <person name="Moore J."/>
            <person name="Morris R."/>
            <person name="Ostergaard L."/>
            <person name="Wang B."/>
            <person name="Wells R."/>
        </authorList>
    </citation>
    <scope>NUCLEOTIDE SEQUENCE [LARGE SCALE GENOMIC DNA]</scope>
    <source>
        <strain evidence="3">R-o-18</strain>
        <tissue evidence="3">Leaf</tissue>
    </source>
</reference>